<dbReference type="EMBL" id="QAPG01000070">
    <property type="protein sequence ID" value="TDZ32991.1"/>
    <property type="molecule type" value="Genomic_DNA"/>
</dbReference>
<keyword evidence="1" id="KW-0812">Transmembrane</keyword>
<organism evidence="2 3">
    <name type="scientific">Colletotrichum spinosum</name>
    <dbReference type="NCBI Taxonomy" id="1347390"/>
    <lineage>
        <taxon>Eukaryota</taxon>
        <taxon>Fungi</taxon>
        <taxon>Dikarya</taxon>
        <taxon>Ascomycota</taxon>
        <taxon>Pezizomycotina</taxon>
        <taxon>Sordariomycetes</taxon>
        <taxon>Hypocreomycetidae</taxon>
        <taxon>Glomerellales</taxon>
        <taxon>Glomerellaceae</taxon>
        <taxon>Colletotrichum</taxon>
        <taxon>Colletotrichum orbiculare species complex</taxon>
    </lineage>
</organism>
<feature type="transmembrane region" description="Helical" evidence="1">
    <location>
        <begin position="229"/>
        <end position="249"/>
    </location>
</feature>
<keyword evidence="3" id="KW-1185">Reference proteome</keyword>
<keyword evidence="1" id="KW-1133">Transmembrane helix</keyword>
<evidence type="ECO:0000256" key="1">
    <source>
        <dbReference type="SAM" id="Phobius"/>
    </source>
</evidence>
<dbReference type="GO" id="GO:0001228">
    <property type="term" value="F:DNA-binding transcription activator activity, RNA polymerase II-specific"/>
    <property type="evidence" value="ECO:0007669"/>
    <property type="project" value="TreeGrafter"/>
</dbReference>
<accession>A0A4R8Q3N3</accession>
<comment type="caution">
    <text evidence="2">The sequence shown here is derived from an EMBL/GenBank/DDBJ whole genome shotgun (WGS) entry which is preliminary data.</text>
</comment>
<proteinExistence type="predicted"/>
<sequence>MQYVWRVLIPEMGYSCSFVMHGILTVAALHKAYLIPSEREMFLDLAASYSNAGLETFRATLHLIDNDNWEKYFGFASLVVLYVSALPVRNSKNTNVVASFFELFLFVRGIRTLLVTFEEGVGRTKFAPFAHGVWIVDPDDEETSKNAPLDRSPLPRDVYEALQGLSSFYEDNLQGDSRGDYVAAVKDLRRSINLMAYAGINIEIGMLLFWPYVISENVMADIQAQNPHAILLLCYFSVLLCALEQRYWFLKGWSRRLFGVSDERLKEHPALAEMAKWPRRQVFELYGTP</sequence>
<feature type="transmembrane region" description="Helical" evidence="1">
    <location>
        <begin position="12"/>
        <end position="34"/>
    </location>
</feature>
<evidence type="ECO:0000313" key="3">
    <source>
        <dbReference type="Proteomes" id="UP000295083"/>
    </source>
</evidence>
<keyword evidence="1" id="KW-0472">Membrane</keyword>
<dbReference type="PANTHER" id="PTHR47784:SF5">
    <property type="entry name" value="STEROL UPTAKE CONTROL PROTEIN 2"/>
    <property type="match status" value="1"/>
</dbReference>
<name>A0A4R8Q3N3_9PEZI</name>
<evidence type="ECO:0008006" key="4">
    <source>
        <dbReference type="Google" id="ProtNLM"/>
    </source>
</evidence>
<dbReference type="AlphaFoldDB" id="A0A4R8Q3N3"/>
<dbReference type="InterPro" id="IPR053157">
    <property type="entry name" value="Sterol_Uptake_Regulator"/>
</dbReference>
<reference evidence="2 3" key="1">
    <citation type="submission" date="2018-11" db="EMBL/GenBank/DDBJ databases">
        <title>Genome sequence and assembly of Colletotrichum spinosum.</title>
        <authorList>
            <person name="Gan P."/>
            <person name="Shirasu K."/>
        </authorList>
    </citation>
    <scope>NUCLEOTIDE SEQUENCE [LARGE SCALE GENOMIC DNA]</scope>
    <source>
        <strain evidence="2 3">CBS 515.97</strain>
    </source>
</reference>
<evidence type="ECO:0000313" key="2">
    <source>
        <dbReference type="EMBL" id="TDZ32991.1"/>
    </source>
</evidence>
<dbReference type="PANTHER" id="PTHR47784">
    <property type="entry name" value="STEROL UPTAKE CONTROL PROTEIN 2"/>
    <property type="match status" value="1"/>
</dbReference>
<protein>
    <recommendedName>
        <fullName evidence="4">Sterol uptake control protein 2</fullName>
    </recommendedName>
</protein>
<dbReference type="Proteomes" id="UP000295083">
    <property type="component" value="Unassembled WGS sequence"/>
</dbReference>
<gene>
    <name evidence="2" type="ORF">C8035_v006244</name>
</gene>
<feature type="transmembrane region" description="Helical" evidence="1">
    <location>
        <begin position="194"/>
        <end position="214"/>
    </location>
</feature>